<dbReference type="Proteomes" id="UP000183832">
    <property type="component" value="Unassembled WGS sequence"/>
</dbReference>
<organism evidence="1 2">
    <name type="scientific">Clunio marinus</name>
    <dbReference type="NCBI Taxonomy" id="568069"/>
    <lineage>
        <taxon>Eukaryota</taxon>
        <taxon>Metazoa</taxon>
        <taxon>Ecdysozoa</taxon>
        <taxon>Arthropoda</taxon>
        <taxon>Hexapoda</taxon>
        <taxon>Insecta</taxon>
        <taxon>Pterygota</taxon>
        <taxon>Neoptera</taxon>
        <taxon>Endopterygota</taxon>
        <taxon>Diptera</taxon>
        <taxon>Nematocera</taxon>
        <taxon>Chironomoidea</taxon>
        <taxon>Chironomidae</taxon>
        <taxon>Clunio</taxon>
    </lineage>
</organism>
<protein>
    <submittedName>
        <fullName evidence="1">CLUMA_CG021543, isoform A</fullName>
    </submittedName>
</protein>
<evidence type="ECO:0000313" key="1">
    <source>
        <dbReference type="EMBL" id="CRL08676.1"/>
    </source>
</evidence>
<dbReference type="EMBL" id="CVRI01000075">
    <property type="protein sequence ID" value="CRL08676.1"/>
    <property type="molecule type" value="Genomic_DNA"/>
</dbReference>
<gene>
    <name evidence="1" type="ORF">CLUMA_CG021543</name>
</gene>
<dbReference type="AlphaFoldDB" id="A0A1J1J9X5"/>
<sequence>MKGFLLTKKNKKKAEWLKSRQLSAPNFGVFFIRLCNVKALSSEMMLSKDLSTSCANHIAK</sequence>
<keyword evidence="2" id="KW-1185">Reference proteome</keyword>
<accession>A0A1J1J9X5</accession>
<reference evidence="1 2" key="1">
    <citation type="submission" date="2015-04" db="EMBL/GenBank/DDBJ databases">
        <authorList>
            <person name="Syromyatnikov M.Y."/>
            <person name="Popov V.N."/>
        </authorList>
    </citation>
    <scope>NUCLEOTIDE SEQUENCE [LARGE SCALE GENOMIC DNA]</scope>
</reference>
<name>A0A1J1J9X5_9DIPT</name>
<proteinExistence type="predicted"/>
<evidence type="ECO:0000313" key="2">
    <source>
        <dbReference type="Proteomes" id="UP000183832"/>
    </source>
</evidence>